<evidence type="ECO:0000313" key="1">
    <source>
        <dbReference type="EMBL" id="JAE22633.1"/>
    </source>
</evidence>
<proteinExistence type="predicted"/>
<dbReference type="AlphaFoldDB" id="A0A0A9GPQ8"/>
<reference evidence="1" key="1">
    <citation type="submission" date="2014-09" db="EMBL/GenBank/DDBJ databases">
        <authorList>
            <person name="Magalhaes I.L.F."/>
            <person name="Oliveira U."/>
            <person name="Santos F.R."/>
            <person name="Vidigal T.H.D.A."/>
            <person name="Brescovit A.D."/>
            <person name="Santos A.J."/>
        </authorList>
    </citation>
    <scope>NUCLEOTIDE SEQUENCE</scope>
    <source>
        <tissue evidence="1">Shoot tissue taken approximately 20 cm above the soil surface</tissue>
    </source>
</reference>
<organism evidence="1">
    <name type="scientific">Arundo donax</name>
    <name type="common">Giant reed</name>
    <name type="synonym">Donax arundinaceus</name>
    <dbReference type="NCBI Taxonomy" id="35708"/>
    <lineage>
        <taxon>Eukaryota</taxon>
        <taxon>Viridiplantae</taxon>
        <taxon>Streptophyta</taxon>
        <taxon>Embryophyta</taxon>
        <taxon>Tracheophyta</taxon>
        <taxon>Spermatophyta</taxon>
        <taxon>Magnoliopsida</taxon>
        <taxon>Liliopsida</taxon>
        <taxon>Poales</taxon>
        <taxon>Poaceae</taxon>
        <taxon>PACMAD clade</taxon>
        <taxon>Arundinoideae</taxon>
        <taxon>Arundineae</taxon>
        <taxon>Arundo</taxon>
    </lineage>
</organism>
<sequence>MENSRHFTLLKFSKSCETIPVVVICNSSTI</sequence>
<name>A0A0A9GPQ8_ARUDO</name>
<protein>
    <submittedName>
        <fullName evidence="1">Uncharacterized protein</fullName>
    </submittedName>
</protein>
<reference evidence="1" key="2">
    <citation type="journal article" date="2015" name="Data Brief">
        <title>Shoot transcriptome of the giant reed, Arundo donax.</title>
        <authorList>
            <person name="Barrero R.A."/>
            <person name="Guerrero F.D."/>
            <person name="Moolhuijzen P."/>
            <person name="Goolsby J.A."/>
            <person name="Tidwell J."/>
            <person name="Bellgard S.E."/>
            <person name="Bellgard M.I."/>
        </authorList>
    </citation>
    <scope>NUCLEOTIDE SEQUENCE</scope>
    <source>
        <tissue evidence="1">Shoot tissue taken approximately 20 cm above the soil surface</tissue>
    </source>
</reference>
<accession>A0A0A9GPQ8</accession>
<dbReference type="EMBL" id="GBRH01175263">
    <property type="protein sequence ID" value="JAE22633.1"/>
    <property type="molecule type" value="Transcribed_RNA"/>
</dbReference>